<evidence type="ECO:0000313" key="6">
    <source>
        <dbReference type="EMBL" id="PON86712.1"/>
    </source>
</evidence>
<dbReference type="Pfam" id="PF23598">
    <property type="entry name" value="LRR_14"/>
    <property type="match status" value="1"/>
</dbReference>
<dbReference type="PANTHER" id="PTHR23155:SF1052">
    <property type="entry name" value="DISEASE RESISTANCE PROTEIN RPM1"/>
    <property type="match status" value="1"/>
</dbReference>
<keyword evidence="1" id="KW-0677">Repeat</keyword>
<dbReference type="SUPFAM" id="SSF52058">
    <property type="entry name" value="L domain-like"/>
    <property type="match status" value="1"/>
</dbReference>
<dbReference type="Gene3D" id="1.10.8.430">
    <property type="entry name" value="Helical domain of apoptotic protease-activating factors"/>
    <property type="match status" value="1"/>
</dbReference>
<dbReference type="InterPro" id="IPR042197">
    <property type="entry name" value="Apaf_helical"/>
</dbReference>
<dbReference type="InterPro" id="IPR058922">
    <property type="entry name" value="WHD_DRP"/>
</dbReference>
<evidence type="ECO:0000256" key="2">
    <source>
        <dbReference type="ARBA" id="ARBA00022821"/>
    </source>
</evidence>
<dbReference type="EMBL" id="JXTC01000128">
    <property type="protein sequence ID" value="PON86712.1"/>
    <property type="molecule type" value="Genomic_DNA"/>
</dbReference>
<dbReference type="Gene3D" id="1.10.10.10">
    <property type="entry name" value="Winged helix-like DNA-binding domain superfamily/Winged helix DNA-binding domain"/>
    <property type="match status" value="1"/>
</dbReference>
<dbReference type="Pfam" id="PF23559">
    <property type="entry name" value="WHD_DRP"/>
    <property type="match status" value="1"/>
</dbReference>
<dbReference type="InterPro" id="IPR044974">
    <property type="entry name" value="Disease_R_plants"/>
</dbReference>
<feature type="domain" description="Disease resistance R13L4/SHOC-2-like LRR" evidence="5">
    <location>
        <begin position="275"/>
        <end position="597"/>
    </location>
</feature>
<dbReference type="PANTHER" id="PTHR23155">
    <property type="entry name" value="DISEASE RESISTANCE PROTEIN RP"/>
    <property type="match status" value="1"/>
</dbReference>
<feature type="domain" description="NB-ARC" evidence="3">
    <location>
        <begin position="1"/>
        <end position="73"/>
    </location>
</feature>
<gene>
    <name evidence="6" type="ORF">TorRG33x02_175440</name>
</gene>
<accession>A0A2P5EMI8</accession>
<comment type="caution">
    <text evidence="6">The sequence shown here is derived from an EMBL/GenBank/DDBJ whole genome shotgun (WGS) entry which is preliminary data.</text>
</comment>
<dbReference type="InterPro" id="IPR002182">
    <property type="entry name" value="NB-ARC"/>
</dbReference>
<evidence type="ECO:0000259" key="5">
    <source>
        <dbReference type="Pfam" id="PF23598"/>
    </source>
</evidence>
<dbReference type="FunFam" id="1.10.10.10:FF:000322">
    <property type="entry name" value="Probable disease resistance protein At1g63360"/>
    <property type="match status" value="1"/>
</dbReference>
<evidence type="ECO:0000256" key="1">
    <source>
        <dbReference type="ARBA" id="ARBA00022737"/>
    </source>
</evidence>
<dbReference type="SUPFAM" id="SSF52540">
    <property type="entry name" value="P-loop containing nucleoside triphosphate hydrolases"/>
    <property type="match status" value="1"/>
</dbReference>
<dbReference type="GO" id="GO:0098542">
    <property type="term" value="P:defense response to other organism"/>
    <property type="evidence" value="ECO:0007669"/>
    <property type="project" value="TreeGrafter"/>
</dbReference>
<dbReference type="Gene3D" id="3.40.50.300">
    <property type="entry name" value="P-loop containing nucleotide triphosphate hydrolases"/>
    <property type="match status" value="1"/>
</dbReference>
<proteinExistence type="predicted"/>
<dbReference type="InParanoid" id="A0A2P5EMI8"/>
<protein>
    <submittedName>
        <fullName evidence="6">NB-ARC domain, LRR domain containing protein</fullName>
    </submittedName>
</protein>
<name>A0A2P5EMI8_TREOI</name>
<dbReference type="OrthoDB" id="1746529at2759"/>
<evidence type="ECO:0000313" key="7">
    <source>
        <dbReference type="Proteomes" id="UP000237000"/>
    </source>
</evidence>
<dbReference type="InterPro" id="IPR027417">
    <property type="entry name" value="P-loop_NTPase"/>
</dbReference>
<dbReference type="Gene3D" id="3.80.10.10">
    <property type="entry name" value="Ribonuclease Inhibitor"/>
    <property type="match status" value="1"/>
</dbReference>
<reference evidence="7" key="1">
    <citation type="submission" date="2016-06" db="EMBL/GenBank/DDBJ databases">
        <title>Parallel loss of symbiosis genes in relatives of nitrogen-fixing non-legume Parasponia.</title>
        <authorList>
            <person name="Van Velzen R."/>
            <person name="Holmer R."/>
            <person name="Bu F."/>
            <person name="Rutten L."/>
            <person name="Van Zeijl A."/>
            <person name="Liu W."/>
            <person name="Santuari L."/>
            <person name="Cao Q."/>
            <person name="Sharma T."/>
            <person name="Shen D."/>
            <person name="Roswanjaya Y."/>
            <person name="Wardhani T."/>
            <person name="Kalhor M.S."/>
            <person name="Jansen J."/>
            <person name="Van den Hoogen J."/>
            <person name="Gungor B."/>
            <person name="Hartog M."/>
            <person name="Hontelez J."/>
            <person name="Verver J."/>
            <person name="Yang W.-C."/>
            <person name="Schijlen E."/>
            <person name="Repin R."/>
            <person name="Schilthuizen M."/>
            <person name="Schranz E."/>
            <person name="Heidstra R."/>
            <person name="Miyata K."/>
            <person name="Fedorova E."/>
            <person name="Kohlen W."/>
            <person name="Bisseling T."/>
            <person name="Smit S."/>
            <person name="Geurts R."/>
        </authorList>
    </citation>
    <scope>NUCLEOTIDE SEQUENCE [LARGE SCALE GENOMIC DNA]</scope>
    <source>
        <strain evidence="7">cv. RG33-2</strain>
    </source>
</reference>
<evidence type="ECO:0000259" key="3">
    <source>
        <dbReference type="Pfam" id="PF00931"/>
    </source>
</evidence>
<dbReference type="Pfam" id="PF00931">
    <property type="entry name" value="NB-ARC"/>
    <property type="match status" value="1"/>
</dbReference>
<dbReference type="AlphaFoldDB" id="A0A2P5EMI8"/>
<dbReference type="InterPro" id="IPR036388">
    <property type="entry name" value="WH-like_DNA-bd_sf"/>
</dbReference>
<dbReference type="Proteomes" id="UP000237000">
    <property type="component" value="Unassembled WGS sequence"/>
</dbReference>
<evidence type="ECO:0000259" key="4">
    <source>
        <dbReference type="Pfam" id="PF23559"/>
    </source>
</evidence>
<sequence>MLVFDDVWNVEFWQAMKDALPDNDKGSRIIITTRSETVVASCKQSSFDHVHKLEPLSEAMCWDLFCRIAFQNEPESLCPPEFEQFSREFIRMCEGLPLAIVDVAKLLSEKKKKLSEWSRLLDFSFEVESNFHLTGASKILALGYLDLPPQLKLCFLYFSIFPKDSLIPNDKLYKLWIAEGFVQEKAGKTLEMVAEEYLNELIRRNMVQACEGFYELEKFCQVHDLMYEIARQKADEFGFYQIQGHNNSGFAKKIRCLSVYNSVESVLESVEDTRVRSVFLFNIDTLNNSFVINLFERYKLLTLLDFEDVPLELLPEELGNLFHMKYLNLKNTKLRRLPKSVGKLHNLQTLDLRNTLLIELPTEINKLQNLRHLLASGYDKKISLVSTQGVRIKEGIGCLENLQTLMTVESYIPGSDLVKELEKLRQLRKLGISRLTTEVASSLFACIGEMRHLEYLSLDSMSNHEILDLEAISSPLRFLQRLVLKGILLSLPNWIPSLQNLSMLCLSCSRLSYDPLEYLRRLPNLVSLWLYRAYDGVQLQFEKEGFRKLKLLVIRELHGLNFVHIEEGALPCLEELRIGSSPLLNEVPSGVQHLRNLKVLAYYDMPSEFVLSMQPDGGSYYSIVEHVPSVLFWYRVKGRRYVLYKLGEPDLLDRLQGIATNINDVQQRDIRLSFSYSDGEEETASTQNDINRLSFSSDRFSFFSDDIED</sequence>
<dbReference type="GO" id="GO:0043531">
    <property type="term" value="F:ADP binding"/>
    <property type="evidence" value="ECO:0007669"/>
    <property type="project" value="InterPro"/>
</dbReference>
<dbReference type="InterPro" id="IPR032675">
    <property type="entry name" value="LRR_dom_sf"/>
</dbReference>
<feature type="domain" description="Disease resistance protein winged helix" evidence="4">
    <location>
        <begin position="160"/>
        <end position="230"/>
    </location>
</feature>
<keyword evidence="7" id="KW-1185">Reference proteome</keyword>
<dbReference type="InterPro" id="IPR055414">
    <property type="entry name" value="LRR_R13L4/SHOC2-like"/>
</dbReference>
<keyword evidence="2" id="KW-0611">Plant defense</keyword>
<organism evidence="6 7">
    <name type="scientific">Trema orientale</name>
    <name type="common">Charcoal tree</name>
    <name type="synonym">Celtis orientalis</name>
    <dbReference type="NCBI Taxonomy" id="63057"/>
    <lineage>
        <taxon>Eukaryota</taxon>
        <taxon>Viridiplantae</taxon>
        <taxon>Streptophyta</taxon>
        <taxon>Embryophyta</taxon>
        <taxon>Tracheophyta</taxon>
        <taxon>Spermatophyta</taxon>
        <taxon>Magnoliopsida</taxon>
        <taxon>eudicotyledons</taxon>
        <taxon>Gunneridae</taxon>
        <taxon>Pentapetalae</taxon>
        <taxon>rosids</taxon>
        <taxon>fabids</taxon>
        <taxon>Rosales</taxon>
        <taxon>Cannabaceae</taxon>
        <taxon>Trema</taxon>
    </lineage>
</organism>